<organism evidence="5 6">
    <name type="scientific">Ceriporiopsis subvermispora (strain B)</name>
    <name type="common">White-rot fungus</name>
    <name type="synonym">Gelatoporia subvermispora</name>
    <dbReference type="NCBI Taxonomy" id="914234"/>
    <lineage>
        <taxon>Eukaryota</taxon>
        <taxon>Fungi</taxon>
        <taxon>Dikarya</taxon>
        <taxon>Basidiomycota</taxon>
        <taxon>Agaricomycotina</taxon>
        <taxon>Agaricomycetes</taxon>
        <taxon>Polyporales</taxon>
        <taxon>Gelatoporiaceae</taxon>
        <taxon>Gelatoporia</taxon>
    </lineage>
</organism>
<sequence>MYDGPMVDPASGSGGPAVLDAPRVNFISSARKTGWIVLKEVPKAVRDGSDLFPLLKAAAVEVFEIMDIVDNIEEVRDGFEQIAQDISRLLTIISQYGTEPHMTQSHKKNIKSKTKRSLLRRVFESRADVKEVESMFRGLAAMLNDFPRLLAQLQHVPDAGVDAQAGDECMQGTRVTLLDDLKVWSKYPAAPHIFWLDGLGTNRDDIKRIIPTLAVSLAYQCPAYKAALLRKLRERWDAGHDKVEIQMERLLRGPLYEAFGSAVPALVLVIDVLDECADVTATSRILMHLLQISSQMPIKFFITSRPEQHIRSQLERGDTRMRRLLRQALLEGHTNRVHTVTFSSDGTHIMSGSSDGTIRIWDAITGQTLLKPLHGHTAPVNSVAFSPDESGTSAWVRCRSNQFRVTHGALQMEPVSLRACKTRLLAYLVETVTMHLPLLLDPALHSLRTPPISFDT</sequence>
<dbReference type="PROSITE" id="PS50082">
    <property type="entry name" value="WD_REPEATS_2"/>
    <property type="match status" value="1"/>
</dbReference>
<keyword evidence="2" id="KW-0677">Repeat</keyword>
<dbReference type="STRING" id="914234.M2QIC7"/>
<proteinExistence type="predicted"/>
<dbReference type="PROSITE" id="PS50294">
    <property type="entry name" value="WD_REPEATS_REGION"/>
    <property type="match status" value="1"/>
</dbReference>
<dbReference type="PANTHER" id="PTHR22847:SF637">
    <property type="entry name" value="WD REPEAT DOMAIN 5B"/>
    <property type="match status" value="1"/>
</dbReference>
<dbReference type="SUPFAM" id="SSF50978">
    <property type="entry name" value="WD40 repeat-like"/>
    <property type="match status" value="1"/>
</dbReference>
<protein>
    <recommendedName>
        <fullName evidence="4">Nephrocystin 3-like N-terminal domain-containing protein</fullName>
    </recommendedName>
</protein>
<dbReference type="InterPro" id="IPR001680">
    <property type="entry name" value="WD40_rpt"/>
</dbReference>
<dbReference type="EMBL" id="KB445797">
    <property type="protein sequence ID" value="EMD36793.1"/>
    <property type="molecule type" value="Genomic_DNA"/>
</dbReference>
<evidence type="ECO:0000256" key="3">
    <source>
        <dbReference type="PROSITE-ProRule" id="PRU00221"/>
    </source>
</evidence>
<feature type="domain" description="Nephrocystin 3-like N-terminal" evidence="4">
    <location>
        <begin position="196"/>
        <end position="305"/>
    </location>
</feature>
<evidence type="ECO:0000256" key="2">
    <source>
        <dbReference type="ARBA" id="ARBA00022737"/>
    </source>
</evidence>
<reference evidence="5 6" key="1">
    <citation type="journal article" date="2012" name="Proc. Natl. Acad. Sci. U.S.A.">
        <title>Comparative genomics of Ceriporiopsis subvermispora and Phanerochaete chrysosporium provide insight into selective ligninolysis.</title>
        <authorList>
            <person name="Fernandez-Fueyo E."/>
            <person name="Ruiz-Duenas F.J."/>
            <person name="Ferreira P."/>
            <person name="Floudas D."/>
            <person name="Hibbett D.S."/>
            <person name="Canessa P."/>
            <person name="Larrondo L.F."/>
            <person name="James T.Y."/>
            <person name="Seelenfreund D."/>
            <person name="Lobos S."/>
            <person name="Polanco R."/>
            <person name="Tello M."/>
            <person name="Honda Y."/>
            <person name="Watanabe T."/>
            <person name="Watanabe T."/>
            <person name="Ryu J.S."/>
            <person name="Kubicek C.P."/>
            <person name="Schmoll M."/>
            <person name="Gaskell J."/>
            <person name="Hammel K.E."/>
            <person name="St John F.J."/>
            <person name="Vanden Wymelenberg A."/>
            <person name="Sabat G."/>
            <person name="Splinter BonDurant S."/>
            <person name="Syed K."/>
            <person name="Yadav J.S."/>
            <person name="Doddapaneni H."/>
            <person name="Subramanian V."/>
            <person name="Lavin J.L."/>
            <person name="Oguiza J.A."/>
            <person name="Perez G."/>
            <person name="Pisabarro A.G."/>
            <person name="Ramirez L."/>
            <person name="Santoyo F."/>
            <person name="Master E."/>
            <person name="Coutinho P.M."/>
            <person name="Henrissat B."/>
            <person name="Lombard V."/>
            <person name="Magnuson J.K."/>
            <person name="Kuees U."/>
            <person name="Hori C."/>
            <person name="Igarashi K."/>
            <person name="Samejima M."/>
            <person name="Held B.W."/>
            <person name="Barry K.W."/>
            <person name="LaButti K.M."/>
            <person name="Lapidus A."/>
            <person name="Lindquist E.A."/>
            <person name="Lucas S.M."/>
            <person name="Riley R."/>
            <person name="Salamov A.A."/>
            <person name="Hoffmeister D."/>
            <person name="Schwenk D."/>
            <person name="Hadar Y."/>
            <person name="Yarden O."/>
            <person name="de Vries R.P."/>
            <person name="Wiebenga A."/>
            <person name="Stenlid J."/>
            <person name="Eastwood D."/>
            <person name="Grigoriev I.V."/>
            <person name="Berka R.M."/>
            <person name="Blanchette R.A."/>
            <person name="Kersten P."/>
            <person name="Martinez A.T."/>
            <person name="Vicuna R."/>
            <person name="Cullen D."/>
        </authorList>
    </citation>
    <scope>NUCLEOTIDE SEQUENCE [LARGE SCALE GENOMIC DNA]</scope>
    <source>
        <strain evidence="5 6">B</strain>
    </source>
</reference>
<dbReference type="InterPro" id="IPR015943">
    <property type="entry name" value="WD40/YVTN_repeat-like_dom_sf"/>
</dbReference>
<keyword evidence="6" id="KW-1185">Reference proteome</keyword>
<dbReference type="Pfam" id="PF24883">
    <property type="entry name" value="NPHP3_N"/>
    <property type="match status" value="1"/>
</dbReference>
<evidence type="ECO:0000256" key="1">
    <source>
        <dbReference type="ARBA" id="ARBA00022574"/>
    </source>
</evidence>
<dbReference type="Proteomes" id="UP000016930">
    <property type="component" value="Unassembled WGS sequence"/>
</dbReference>
<evidence type="ECO:0000313" key="6">
    <source>
        <dbReference type="Proteomes" id="UP000016930"/>
    </source>
</evidence>
<feature type="repeat" description="WD" evidence="3">
    <location>
        <begin position="330"/>
        <end position="371"/>
    </location>
</feature>
<dbReference type="AlphaFoldDB" id="M2QIC7"/>
<dbReference type="Pfam" id="PF00400">
    <property type="entry name" value="WD40"/>
    <property type="match status" value="2"/>
</dbReference>
<dbReference type="GO" id="GO:0005634">
    <property type="term" value="C:nucleus"/>
    <property type="evidence" value="ECO:0007669"/>
    <property type="project" value="TreeGrafter"/>
</dbReference>
<dbReference type="InterPro" id="IPR056884">
    <property type="entry name" value="NPHP3-like_N"/>
</dbReference>
<dbReference type="HOGENOM" id="CLU_599909_0_0_1"/>
<dbReference type="Gene3D" id="2.130.10.10">
    <property type="entry name" value="YVTN repeat-like/Quinoprotein amine dehydrogenase"/>
    <property type="match status" value="1"/>
</dbReference>
<evidence type="ECO:0000313" key="5">
    <source>
        <dbReference type="EMBL" id="EMD36793.1"/>
    </source>
</evidence>
<dbReference type="SMART" id="SM00320">
    <property type="entry name" value="WD40"/>
    <property type="match status" value="2"/>
</dbReference>
<dbReference type="PANTHER" id="PTHR22847">
    <property type="entry name" value="WD40 REPEAT PROTEIN"/>
    <property type="match status" value="1"/>
</dbReference>
<dbReference type="OrthoDB" id="538223at2759"/>
<gene>
    <name evidence="5" type="ORF">CERSUDRAFT_95063</name>
</gene>
<keyword evidence="1 3" id="KW-0853">WD repeat</keyword>
<dbReference type="InterPro" id="IPR036322">
    <property type="entry name" value="WD40_repeat_dom_sf"/>
</dbReference>
<accession>M2QIC7</accession>
<dbReference type="GO" id="GO:1990234">
    <property type="term" value="C:transferase complex"/>
    <property type="evidence" value="ECO:0007669"/>
    <property type="project" value="UniProtKB-ARBA"/>
</dbReference>
<evidence type="ECO:0000259" key="4">
    <source>
        <dbReference type="Pfam" id="PF24883"/>
    </source>
</evidence>
<name>M2QIC7_CERS8</name>